<comment type="caution">
    <text evidence="1">The sequence shown here is derived from an EMBL/GenBank/DDBJ whole genome shotgun (WGS) entry which is preliminary data.</text>
</comment>
<dbReference type="AlphaFoldDB" id="A0AAE1UUR7"/>
<name>A0AAE1UUR7_9SOLA</name>
<keyword evidence="2" id="KW-1185">Reference proteome</keyword>
<gene>
    <name evidence="1" type="ORF">RND71_037111</name>
</gene>
<proteinExistence type="predicted"/>
<protein>
    <submittedName>
        <fullName evidence="1">Uncharacterized protein</fullName>
    </submittedName>
</protein>
<organism evidence="1 2">
    <name type="scientific">Anisodus tanguticus</name>
    <dbReference type="NCBI Taxonomy" id="243964"/>
    <lineage>
        <taxon>Eukaryota</taxon>
        <taxon>Viridiplantae</taxon>
        <taxon>Streptophyta</taxon>
        <taxon>Embryophyta</taxon>
        <taxon>Tracheophyta</taxon>
        <taxon>Spermatophyta</taxon>
        <taxon>Magnoliopsida</taxon>
        <taxon>eudicotyledons</taxon>
        <taxon>Gunneridae</taxon>
        <taxon>Pentapetalae</taxon>
        <taxon>asterids</taxon>
        <taxon>lamiids</taxon>
        <taxon>Solanales</taxon>
        <taxon>Solanaceae</taxon>
        <taxon>Solanoideae</taxon>
        <taxon>Hyoscyameae</taxon>
        <taxon>Anisodus</taxon>
    </lineage>
</organism>
<evidence type="ECO:0000313" key="1">
    <source>
        <dbReference type="EMBL" id="KAK4344017.1"/>
    </source>
</evidence>
<sequence length="51" mass="5878">MNYIFQNLGPPDANLPNEFDQVYSDDQIVPTIAEDDDLEQSSFAYRHSDNQ</sequence>
<dbReference type="Proteomes" id="UP001291623">
    <property type="component" value="Unassembled WGS sequence"/>
</dbReference>
<reference evidence="1" key="1">
    <citation type="submission" date="2023-12" db="EMBL/GenBank/DDBJ databases">
        <title>Genome assembly of Anisodus tanguticus.</title>
        <authorList>
            <person name="Wang Y.-J."/>
        </authorList>
    </citation>
    <scope>NUCLEOTIDE SEQUENCE</scope>
    <source>
        <strain evidence="1">KB-2021</strain>
        <tissue evidence="1">Leaf</tissue>
    </source>
</reference>
<accession>A0AAE1UUR7</accession>
<dbReference type="EMBL" id="JAVYJV010000020">
    <property type="protein sequence ID" value="KAK4344017.1"/>
    <property type="molecule type" value="Genomic_DNA"/>
</dbReference>
<evidence type="ECO:0000313" key="2">
    <source>
        <dbReference type="Proteomes" id="UP001291623"/>
    </source>
</evidence>